<dbReference type="InterPro" id="IPR029068">
    <property type="entry name" value="Glyas_Bleomycin-R_OHBP_Dase"/>
</dbReference>
<dbReference type="PROSITE" id="PS51819">
    <property type="entry name" value="VOC"/>
    <property type="match status" value="1"/>
</dbReference>
<reference evidence="2 3" key="1">
    <citation type="submission" date="2020-05" db="EMBL/GenBank/DDBJ databases">
        <title>Erythrobacter mangrovi sp. nov., isolated from rhizosphere soil of mangrove plant (Kandelia candel).</title>
        <authorList>
            <person name="Ye Y.H."/>
        </authorList>
    </citation>
    <scope>NUCLEOTIDE SEQUENCE [LARGE SCALE GENOMIC DNA]</scope>
    <source>
        <strain evidence="2 3">EB310</strain>
    </source>
</reference>
<dbReference type="RefSeq" id="WP_173212647.1">
    <property type="nucleotide sequence ID" value="NZ_CP053921.1"/>
</dbReference>
<protein>
    <submittedName>
        <fullName evidence="2">VOC family protein</fullName>
    </submittedName>
</protein>
<evidence type="ECO:0000259" key="1">
    <source>
        <dbReference type="PROSITE" id="PS51819"/>
    </source>
</evidence>
<dbReference type="Proteomes" id="UP000504693">
    <property type="component" value="Chromosome"/>
</dbReference>
<dbReference type="SUPFAM" id="SSF54593">
    <property type="entry name" value="Glyoxalase/Bleomycin resistance protein/Dihydroxybiphenyl dioxygenase"/>
    <property type="match status" value="1"/>
</dbReference>
<dbReference type="AlphaFoldDB" id="A0A7D4C2T0"/>
<evidence type="ECO:0000313" key="2">
    <source>
        <dbReference type="EMBL" id="QKG70525.1"/>
    </source>
</evidence>
<proteinExistence type="predicted"/>
<accession>A0A7D4C2T0</accession>
<sequence>MSEALTTGAHHVGLAVPDLAAAVDFFCSALGYKEVGGVQDYPSVFVSDGSTLLTLWQVEDPASAVAFDRRKNVGLHHLALGVADHDALDRVHERIAAHPGTVIEFAPGPMRPGSATSHLICLMPGGIRLEFATPFA</sequence>
<dbReference type="Gene3D" id="3.10.180.10">
    <property type="entry name" value="2,3-Dihydroxybiphenyl 1,2-Dioxygenase, domain 1"/>
    <property type="match status" value="1"/>
</dbReference>
<organism evidence="2 3">
    <name type="scientific">Erythrobacter mangrovi</name>
    <dbReference type="NCBI Taxonomy" id="2739433"/>
    <lineage>
        <taxon>Bacteria</taxon>
        <taxon>Pseudomonadati</taxon>
        <taxon>Pseudomonadota</taxon>
        <taxon>Alphaproteobacteria</taxon>
        <taxon>Sphingomonadales</taxon>
        <taxon>Erythrobacteraceae</taxon>
        <taxon>Erythrobacter/Porphyrobacter group</taxon>
        <taxon>Erythrobacter</taxon>
    </lineage>
</organism>
<keyword evidence="3" id="KW-1185">Reference proteome</keyword>
<dbReference type="EMBL" id="CP053921">
    <property type="protein sequence ID" value="QKG70525.1"/>
    <property type="molecule type" value="Genomic_DNA"/>
</dbReference>
<evidence type="ECO:0000313" key="3">
    <source>
        <dbReference type="Proteomes" id="UP000504693"/>
    </source>
</evidence>
<dbReference type="KEGG" id="emv:HQR01_03610"/>
<name>A0A7D4C2T0_9SPHN</name>
<gene>
    <name evidence="2" type="ORF">HQR01_03610</name>
</gene>
<dbReference type="Pfam" id="PF00903">
    <property type="entry name" value="Glyoxalase"/>
    <property type="match status" value="1"/>
</dbReference>
<feature type="domain" description="VOC" evidence="1">
    <location>
        <begin position="8"/>
        <end position="134"/>
    </location>
</feature>
<dbReference type="InterPro" id="IPR037523">
    <property type="entry name" value="VOC_core"/>
</dbReference>
<dbReference type="InterPro" id="IPR004360">
    <property type="entry name" value="Glyas_Fos-R_dOase_dom"/>
</dbReference>